<evidence type="ECO:0000256" key="1">
    <source>
        <dbReference type="SAM" id="MobiDB-lite"/>
    </source>
</evidence>
<proteinExistence type="predicted"/>
<reference evidence="2 3" key="1">
    <citation type="journal article" date="2017" name="Antonie Van Leeuwenhoek">
        <title>Rhizobium rhizosphaerae sp. nov., a novel species isolated from rice rhizosphere.</title>
        <authorList>
            <person name="Zhao J.J."/>
            <person name="Zhang J."/>
            <person name="Zhang R.J."/>
            <person name="Zhang C.W."/>
            <person name="Yin H.Q."/>
            <person name="Zhang X.X."/>
        </authorList>
    </citation>
    <scope>NUCLEOTIDE SEQUENCE [LARGE SCALE GENOMIC DNA]</scope>
    <source>
        <strain evidence="2 3">S18K6</strain>
    </source>
</reference>
<dbReference type="Proteomes" id="UP000006320">
    <property type="component" value="Unassembled WGS sequence"/>
</dbReference>
<accession>A0AAV3V608</accession>
<name>A0AAV3V608_9ALTE</name>
<feature type="compositionally biased region" description="Polar residues" evidence="1">
    <location>
        <begin position="1"/>
        <end position="23"/>
    </location>
</feature>
<gene>
    <name evidence="2" type="ORF">GCHA_4561</name>
</gene>
<evidence type="ECO:0000313" key="2">
    <source>
        <dbReference type="EMBL" id="GAC12478.1"/>
    </source>
</evidence>
<sequence>MASQVTKITSISESTMSGAQETENSAEDLLVVVNTLKNELAQLQKGR</sequence>
<protein>
    <recommendedName>
        <fullName evidence="4">Methyl-accepting chemotaxis protein</fullName>
    </recommendedName>
</protein>
<dbReference type="AlphaFoldDB" id="A0AAV3V608"/>
<feature type="region of interest" description="Disordered" evidence="1">
    <location>
        <begin position="1"/>
        <end position="24"/>
    </location>
</feature>
<comment type="caution">
    <text evidence="2">The sequence shown here is derived from an EMBL/GenBank/DDBJ whole genome shotgun (WGS) entry which is preliminary data.</text>
</comment>
<evidence type="ECO:0008006" key="4">
    <source>
        <dbReference type="Google" id="ProtNLM"/>
    </source>
</evidence>
<evidence type="ECO:0000313" key="3">
    <source>
        <dbReference type="Proteomes" id="UP000006320"/>
    </source>
</evidence>
<dbReference type="EMBL" id="BAEM01000062">
    <property type="protein sequence ID" value="GAC12478.1"/>
    <property type="molecule type" value="Genomic_DNA"/>
</dbReference>
<organism evidence="2 3">
    <name type="scientific">Paraglaciecola chathamensis S18K6</name>
    <dbReference type="NCBI Taxonomy" id="1127672"/>
    <lineage>
        <taxon>Bacteria</taxon>
        <taxon>Pseudomonadati</taxon>
        <taxon>Pseudomonadota</taxon>
        <taxon>Gammaproteobacteria</taxon>
        <taxon>Alteromonadales</taxon>
        <taxon>Alteromonadaceae</taxon>
        <taxon>Paraglaciecola</taxon>
    </lineage>
</organism>